<dbReference type="EMBL" id="JBBUTG010000005">
    <property type="protein sequence ID" value="MEK8031488.1"/>
    <property type="molecule type" value="Genomic_DNA"/>
</dbReference>
<sequence>MCADSIPADGEAGSSGSIVLQGRVEKRPLGQGTKSAHPGMVLVLPDGRWHVLRRAGGHAYSDPMFEAMEGQQVRLRGRLRPNFFLVDGLDEEPND</sequence>
<gene>
    <name evidence="2" type="ORF">AACH06_11725</name>
</gene>
<keyword evidence="3" id="KW-1185">Reference proteome</keyword>
<protein>
    <submittedName>
        <fullName evidence="2">Uncharacterized protein</fullName>
    </submittedName>
</protein>
<evidence type="ECO:0000313" key="3">
    <source>
        <dbReference type="Proteomes" id="UP001371218"/>
    </source>
</evidence>
<evidence type="ECO:0000256" key="1">
    <source>
        <dbReference type="SAM" id="MobiDB-lite"/>
    </source>
</evidence>
<reference evidence="2 3" key="1">
    <citation type="submission" date="2024-04" db="EMBL/GenBank/DDBJ databases">
        <title>Novel species of the genus Ideonella isolated from streams.</title>
        <authorList>
            <person name="Lu H."/>
        </authorList>
    </citation>
    <scope>NUCLEOTIDE SEQUENCE [LARGE SCALE GENOMIC DNA]</scope>
    <source>
        <strain evidence="2 3">DXS29W</strain>
    </source>
</reference>
<dbReference type="RefSeq" id="WP_341425865.1">
    <property type="nucleotide sequence ID" value="NZ_JBBUTG010000005.1"/>
</dbReference>
<accession>A0ABU9BPV1</accession>
<organism evidence="2 3">
    <name type="scientific">Ideonella lacteola</name>
    <dbReference type="NCBI Taxonomy" id="2984193"/>
    <lineage>
        <taxon>Bacteria</taxon>
        <taxon>Pseudomonadati</taxon>
        <taxon>Pseudomonadota</taxon>
        <taxon>Betaproteobacteria</taxon>
        <taxon>Burkholderiales</taxon>
        <taxon>Sphaerotilaceae</taxon>
        <taxon>Ideonella</taxon>
    </lineage>
</organism>
<proteinExistence type="predicted"/>
<name>A0ABU9BPV1_9BURK</name>
<feature type="region of interest" description="Disordered" evidence="1">
    <location>
        <begin position="1"/>
        <end position="36"/>
    </location>
</feature>
<comment type="caution">
    <text evidence="2">The sequence shown here is derived from an EMBL/GenBank/DDBJ whole genome shotgun (WGS) entry which is preliminary data.</text>
</comment>
<dbReference type="Proteomes" id="UP001371218">
    <property type="component" value="Unassembled WGS sequence"/>
</dbReference>
<evidence type="ECO:0000313" key="2">
    <source>
        <dbReference type="EMBL" id="MEK8031488.1"/>
    </source>
</evidence>